<dbReference type="InterPro" id="IPR006151">
    <property type="entry name" value="Shikm_DH/Glu-tRNA_Rdtase"/>
</dbReference>
<organism evidence="15 16">
    <name type="scientific">Actinomarinicola tropica</name>
    <dbReference type="NCBI Taxonomy" id="2789776"/>
    <lineage>
        <taxon>Bacteria</taxon>
        <taxon>Bacillati</taxon>
        <taxon>Actinomycetota</taxon>
        <taxon>Acidimicrobiia</taxon>
        <taxon>Acidimicrobiales</taxon>
        <taxon>Iamiaceae</taxon>
        <taxon>Actinomarinicola</taxon>
    </lineage>
</organism>
<gene>
    <name evidence="9" type="primary">hemA</name>
    <name evidence="15" type="ORF">GH723_00940</name>
</gene>
<dbReference type="GO" id="GO:0008883">
    <property type="term" value="F:glutamyl-tRNA reductase activity"/>
    <property type="evidence" value="ECO:0007669"/>
    <property type="project" value="UniProtKB-UniRule"/>
</dbReference>
<comment type="miscellaneous">
    <text evidence="9">During catalysis, the active site Cys acts as a nucleophile attacking the alpha-carbonyl group of tRNA-bound glutamate with the formation of a thioester intermediate between enzyme and glutamate, and the concomitant release of tRNA(Glu). The thioester intermediate is finally reduced by direct hydride transfer from NADPH, to form the product GSA.</text>
</comment>
<evidence type="ECO:0000256" key="2">
    <source>
        <dbReference type="ARBA" id="ARBA00005916"/>
    </source>
</evidence>
<evidence type="ECO:0000259" key="12">
    <source>
        <dbReference type="Pfam" id="PF00745"/>
    </source>
</evidence>
<comment type="domain">
    <text evidence="9">Possesses an unusual extended V-shaped dimeric structure with each monomer consisting of three distinct domains arranged along a curved 'spinal' alpha-helix. The N-terminal catalytic domain specifically recognizes the glutamate moiety of the substrate. The second domain is the NADPH-binding domain, and the third C-terminal domain is responsible for dimerization.</text>
</comment>
<comment type="function">
    <text evidence="9">Catalyzes the NADPH-dependent reduction of glutamyl-tRNA(Glu) to glutamate 1-semialdehyde (GSA).</text>
</comment>
<dbReference type="SUPFAM" id="SSF69075">
    <property type="entry name" value="Glutamyl tRNA-reductase dimerization domain"/>
    <property type="match status" value="1"/>
</dbReference>
<evidence type="ECO:0000256" key="3">
    <source>
        <dbReference type="ARBA" id="ARBA00012970"/>
    </source>
</evidence>
<feature type="binding site" evidence="9">
    <location>
        <begin position="176"/>
        <end position="179"/>
    </location>
    <ligand>
        <name>substrate</name>
    </ligand>
</feature>
<dbReference type="PANTHER" id="PTHR43013:SF1">
    <property type="entry name" value="GLUTAMYL-TRNA REDUCTASE"/>
    <property type="match status" value="1"/>
</dbReference>
<dbReference type="CDD" id="cd05213">
    <property type="entry name" value="NAD_bind_Glutamyl_tRNA_reduct"/>
    <property type="match status" value="1"/>
</dbReference>
<evidence type="ECO:0000256" key="10">
    <source>
        <dbReference type="RuleBase" id="RU000584"/>
    </source>
</evidence>
<dbReference type="SUPFAM" id="SSF51735">
    <property type="entry name" value="NAD(P)-binding Rossmann-fold domains"/>
    <property type="match status" value="1"/>
</dbReference>
<comment type="catalytic activity">
    <reaction evidence="7 9 10">
        <text>(S)-4-amino-5-oxopentanoate + tRNA(Glu) + NADP(+) = L-glutamyl-tRNA(Glu) + NADPH + H(+)</text>
        <dbReference type="Rhea" id="RHEA:12344"/>
        <dbReference type="Rhea" id="RHEA-COMP:9663"/>
        <dbReference type="Rhea" id="RHEA-COMP:9680"/>
        <dbReference type="ChEBI" id="CHEBI:15378"/>
        <dbReference type="ChEBI" id="CHEBI:57501"/>
        <dbReference type="ChEBI" id="CHEBI:57783"/>
        <dbReference type="ChEBI" id="CHEBI:58349"/>
        <dbReference type="ChEBI" id="CHEBI:78442"/>
        <dbReference type="ChEBI" id="CHEBI:78520"/>
        <dbReference type="EC" id="1.2.1.70"/>
    </reaction>
</comment>
<feature type="domain" description="Glutamyl-tRNA reductase N-terminal" evidence="14">
    <location>
        <begin position="133"/>
        <end position="283"/>
    </location>
</feature>
<dbReference type="Pfam" id="PF01488">
    <property type="entry name" value="Shikimate_DH"/>
    <property type="match status" value="1"/>
</dbReference>
<keyword evidence="16" id="KW-1185">Reference proteome</keyword>
<evidence type="ECO:0000256" key="11">
    <source>
        <dbReference type="SAM" id="MobiDB-lite"/>
    </source>
</evidence>
<dbReference type="SUPFAM" id="SSF69742">
    <property type="entry name" value="Glutamyl tRNA-reductase catalytic, N-terminal domain"/>
    <property type="match status" value="1"/>
</dbReference>
<evidence type="ECO:0000313" key="16">
    <source>
        <dbReference type="Proteomes" id="UP000334019"/>
    </source>
</evidence>
<feature type="binding site" evidence="9">
    <location>
        <begin position="316"/>
        <end position="321"/>
    </location>
    <ligand>
        <name>NADP(+)</name>
        <dbReference type="ChEBI" id="CHEBI:58349"/>
    </ligand>
</feature>
<feature type="domain" description="Tetrapyrrole biosynthesis glutamyl-tRNA reductase dimerisation" evidence="12">
    <location>
        <begin position="448"/>
        <end position="546"/>
    </location>
</feature>
<reference evidence="15 16" key="1">
    <citation type="submission" date="2019-11" db="EMBL/GenBank/DDBJ databases">
        <authorList>
            <person name="He Y."/>
        </authorList>
    </citation>
    <scope>NUCLEOTIDE SEQUENCE [LARGE SCALE GENOMIC DNA]</scope>
    <source>
        <strain evidence="15 16">SCSIO 58843</strain>
    </source>
</reference>
<evidence type="ECO:0000256" key="4">
    <source>
        <dbReference type="ARBA" id="ARBA00022857"/>
    </source>
</evidence>
<dbReference type="NCBIfam" id="NF000744">
    <property type="entry name" value="PRK00045.1-3"/>
    <property type="match status" value="1"/>
</dbReference>
<dbReference type="GO" id="GO:0050661">
    <property type="term" value="F:NADP binding"/>
    <property type="evidence" value="ECO:0007669"/>
    <property type="project" value="InterPro"/>
</dbReference>
<feature type="site" description="Important for activity" evidence="9">
    <location>
        <position position="226"/>
    </location>
</feature>
<dbReference type="Proteomes" id="UP000334019">
    <property type="component" value="Chromosome"/>
</dbReference>
<feature type="region of interest" description="Disordered" evidence="11">
    <location>
        <begin position="1"/>
        <end position="78"/>
    </location>
</feature>
<evidence type="ECO:0000256" key="7">
    <source>
        <dbReference type="ARBA" id="ARBA00047464"/>
    </source>
</evidence>
<dbReference type="Gene3D" id="3.30.460.30">
    <property type="entry name" value="Glutamyl-tRNA reductase, N-terminal domain"/>
    <property type="match status" value="1"/>
</dbReference>
<dbReference type="PANTHER" id="PTHR43013">
    <property type="entry name" value="GLUTAMYL-TRNA REDUCTASE"/>
    <property type="match status" value="1"/>
</dbReference>
<comment type="similarity">
    <text evidence="2 9 10">Belongs to the glutamyl-tRNA reductase family.</text>
</comment>
<keyword evidence="5 9" id="KW-0560">Oxidoreductase</keyword>
<evidence type="ECO:0000256" key="1">
    <source>
        <dbReference type="ARBA" id="ARBA00005059"/>
    </source>
</evidence>
<feature type="binding site" evidence="9">
    <location>
        <position position="247"/>
    </location>
    <ligand>
        <name>substrate</name>
    </ligand>
</feature>
<name>A0A5Q2RA94_9ACTN</name>
<dbReference type="InterPro" id="IPR036453">
    <property type="entry name" value="GluRdtase_dimer_dom_sf"/>
</dbReference>
<accession>A0A5Q2RA94</accession>
<dbReference type="InterPro" id="IPR018214">
    <property type="entry name" value="GluRdtase_CS"/>
</dbReference>
<feature type="binding site" evidence="9">
    <location>
        <position position="236"/>
    </location>
    <ligand>
        <name>substrate</name>
    </ligand>
</feature>
<feature type="active site" description="Nucleophile" evidence="9">
    <location>
        <position position="177"/>
    </location>
</feature>
<dbReference type="AlphaFoldDB" id="A0A5Q2RA94"/>
<feature type="domain" description="Quinate/shikimate 5-dehydrogenase/glutamyl-tRNA reductase" evidence="13">
    <location>
        <begin position="300"/>
        <end position="432"/>
    </location>
</feature>
<keyword evidence="4 9" id="KW-0521">NADP</keyword>
<sequence length="546" mass="58973">MPPRPRPSAWWRPASPRSSTSRRASSRSTPTCRCARSTSPSSCRSSASTAAAPTAPRRSAPARSTPEPTGAPAARQGPCARWHALRGHVDWRGGVGPWEAVSRPFPLARPSTTGHGRGNATHKERLRVSVVAIGLNHRSVPLDLLERTTVDAERLPKVLADLVARPHLSEAVVLSTCNRTEVYVLAEKFHGAYGDVRDTLAEVAFLAPEEFIDHLYVHYDADAVRHLFSVAAGLDSAVLGESEILGQVKSAWDLAQREGSTGAVMNLLFRHAVETGKRARTETTISHHTTSISQAAVAMALDELGTLEGRRVVVLGAGEMGEGMATSLLGAGAGEVVVANRTWDRAVEVADRVGGRAVRLADLGAVIADSDLLLTSTGASSLMVEHTDLSAAMAGRPDRPLLIVDIAVPRDVDPAAADLPGVTLLDMTDLRRFAEVGIRGRQGEVAAVRRIVEDELTRFLETRSAREAAPLISELRTRGEELRQVELERYRARLEHLDERDRATVEALTRGLLAKLLHEPTIRLKDAAGTPRGDRLADAMRDLFDL</sequence>
<protein>
    <recommendedName>
        <fullName evidence="8 9">Glutamyl-tRNA reductase</fullName>
        <shortName evidence="9">GluTR</shortName>
        <ecNumber evidence="3 9">1.2.1.70</ecNumber>
    </recommendedName>
</protein>
<evidence type="ECO:0000259" key="13">
    <source>
        <dbReference type="Pfam" id="PF01488"/>
    </source>
</evidence>
<evidence type="ECO:0000256" key="5">
    <source>
        <dbReference type="ARBA" id="ARBA00023002"/>
    </source>
</evidence>
<dbReference type="PROSITE" id="PS00747">
    <property type="entry name" value="GLUTR"/>
    <property type="match status" value="1"/>
</dbReference>
<dbReference type="InterPro" id="IPR015895">
    <property type="entry name" value="4pyrrol_synth_GluRdtase_N"/>
</dbReference>
<dbReference type="InterPro" id="IPR015896">
    <property type="entry name" value="4pyrrol_synth_GluRdtase_dimer"/>
</dbReference>
<dbReference type="InterPro" id="IPR036343">
    <property type="entry name" value="GluRdtase_N_sf"/>
</dbReference>
<dbReference type="UniPathway" id="UPA00251">
    <property type="reaction ID" value="UER00316"/>
</dbReference>
<dbReference type="Gene3D" id="3.40.50.720">
    <property type="entry name" value="NAD(P)-binding Rossmann-like Domain"/>
    <property type="match status" value="1"/>
</dbReference>
<comment type="pathway">
    <text evidence="1 9 10">Porphyrin-containing compound metabolism; protoporphyrin-IX biosynthesis; 5-aminolevulinate from L-glutamyl-tRNA(Glu): step 1/2.</text>
</comment>
<evidence type="ECO:0000256" key="8">
    <source>
        <dbReference type="ARBA" id="ARBA00068659"/>
    </source>
</evidence>
<dbReference type="NCBIfam" id="TIGR01035">
    <property type="entry name" value="hemA"/>
    <property type="match status" value="1"/>
</dbReference>
<evidence type="ECO:0000256" key="9">
    <source>
        <dbReference type="HAMAP-Rule" id="MF_00087"/>
    </source>
</evidence>
<proteinExistence type="inferred from homology"/>
<dbReference type="HAMAP" id="MF_00087">
    <property type="entry name" value="Glu_tRNA_reductase"/>
    <property type="match status" value="1"/>
</dbReference>
<dbReference type="GO" id="GO:0019353">
    <property type="term" value="P:protoporphyrinogen IX biosynthetic process from glutamate"/>
    <property type="evidence" value="ECO:0007669"/>
    <property type="project" value="TreeGrafter"/>
</dbReference>
<dbReference type="FunFam" id="3.40.50.720:FF:000031">
    <property type="entry name" value="Glutamyl-tRNA reductase"/>
    <property type="match status" value="1"/>
</dbReference>
<dbReference type="InterPro" id="IPR000343">
    <property type="entry name" value="4pyrrol_synth_GluRdtase"/>
</dbReference>
<dbReference type="FunFam" id="3.30.460.30:FF:000001">
    <property type="entry name" value="Glutamyl-tRNA reductase"/>
    <property type="match status" value="1"/>
</dbReference>
<feature type="compositionally biased region" description="Low complexity" evidence="11">
    <location>
        <begin position="7"/>
        <end position="66"/>
    </location>
</feature>
<dbReference type="KEGG" id="atq:GH723_00940"/>
<feature type="binding site" evidence="9">
    <location>
        <begin position="241"/>
        <end position="243"/>
    </location>
    <ligand>
        <name>substrate</name>
    </ligand>
</feature>
<dbReference type="Pfam" id="PF00745">
    <property type="entry name" value="GlutR_dimer"/>
    <property type="match status" value="1"/>
</dbReference>
<dbReference type="EMBL" id="CP045851">
    <property type="protein sequence ID" value="QGG93789.1"/>
    <property type="molecule type" value="Genomic_DNA"/>
</dbReference>
<evidence type="ECO:0000313" key="15">
    <source>
        <dbReference type="EMBL" id="QGG93789.1"/>
    </source>
</evidence>
<keyword evidence="6 9" id="KW-0627">Porphyrin biosynthesis</keyword>
<dbReference type="InterPro" id="IPR036291">
    <property type="entry name" value="NAD(P)-bd_dom_sf"/>
</dbReference>
<dbReference type="Pfam" id="PF05201">
    <property type="entry name" value="GlutR_N"/>
    <property type="match status" value="1"/>
</dbReference>
<evidence type="ECO:0000256" key="6">
    <source>
        <dbReference type="ARBA" id="ARBA00023244"/>
    </source>
</evidence>
<dbReference type="EC" id="1.2.1.70" evidence="3 9"/>
<comment type="subunit">
    <text evidence="9">Homodimer.</text>
</comment>
<evidence type="ECO:0000259" key="14">
    <source>
        <dbReference type="Pfam" id="PF05201"/>
    </source>
</evidence>